<dbReference type="InterPro" id="IPR009056">
    <property type="entry name" value="Cyt_c-like_dom"/>
</dbReference>
<dbReference type="PANTHER" id="PTHR40394">
    <property type="entry name" value="LIPOPROTEIN-RELATED"/>
    <property type="match status" value="1"/>
</dbReference>
<dbReference type="AlphaFoldDB" id="A0AAV4H1K6"/>
<gene>
    <name evidence="7" type="ORF">ElyMa_002593500</name>
</gene>
<dbReference type="PANTHER" id="PTHR40394:SF2">
    <property type="entry name" value="QUINOL:CYTOCHROME C OXIDOREDUCTASE MEMBRANE PROTEIN"/>
    <property type="match status" value="1"/>
</dbReference>
<evidence type="ECO:0000256" key="5">
    <source>
        <dbReference type="PROSITE-ProRule" id="PRU00433"/>
    </source>
</evidence>
<keyword evidence="8" id="KW-1185">Reference proteome</keyword>
<keyword evidence="3 5" id="KW-0479">Metal-binding</keyword>
<dbReference type="Proteomes" id="UP000762676">
    <property type="component" value="Unassembled WGS sequence"/>
</dbReference>
<evidence type="ECO:0000313" key="8">
    <source>
        <dbReference type="Proteomes" id="UP000762676"/>
    </source>
</evidence>
<evidence type="ECO:0000313" key="7">
    <source>
        <dbReference type="EMBL" id="GFR91466.1"/>
    </source>
</evidence>
<evidence type="ECO:0000256" key="4">
    <source>
        <dbReference type="ARBA" id="ARBA00023004"/>
    </source>
</evidence>
<feature type="non-terminal residue" evidence="7">
    <location>
        <position position="154"/>
    </location>
</feature>
<evidence type="ECO:0000256" key="1">
    <source>
        <dbReference type="ARBA" id="ARBA00006488"/>
    </source>
</evidence>
<keyword evidence="2 5" id="KW-0349">Heme</keyword>
<name>A0AAV4H1K6_9GAST</name>
<organism evidence="7 8">
    <name type="scientific">Elysia marginata</name>
    <dbReference type="NCBI Taxonomy" id="1093978"/>
    <lineage>
        <taxon>Eukaryota</taxon>
        <taxon>Metazoa</taxon>
        <taxon>Spiralia</taxon>
        <taxon>Lophotrochozoa</taxon>
        <taxon>Mollusca</taxon>
        <taxon>Gastropoda</taxon>
        <taxon>Heterobranchia</taxon>
        <taxon>Euthyneura</taxon>
        <taxon>Panpulmonata</taxon>
        <taxon>Sacoglossa</taxon>
        <taxon>Placobranchoidea</taxon>
        <taxon>Plakobranchidae</taxon>
        <taxon>Elysia</taxon>
    </lineage>
</organism>
<evidence type="ECO:0000256" key="2">
    <source>
        <dbReference type="ARBA" id="ARBA00022617"/>
    </source>
</evidence>
<comment type="caution">
    <text evidence="7">The sequence shown here is derived from an EMBL/GenBank/DDBJ whole genome shotgun (WGS) entry which is preliminary data.</text>
</comment>
<dbReference type="Pfam" id="PF13442">
    <property type="entry name" value="Cytochrome_CBB3"/>
    <property type="match status" value="1"/>
</dbReference>
<comment type="similarity">
    <text evidence="1">Belongs to the cytochrome c family.</text>
</comment>
<dbReference type="SUPFAM" id="SSF46626">
    <property type="entry name" value="Cytochrome c"/>
    <property type="match status" value="1"/>
</dbReference>
<dbReference type="EMBL" id="BMAT01005344">
    <property type="protein sequence ID" value="GFR91466.1"/>
    <property type="molecule type" value="Genomic_DNA"/>
</dbReference>
<evidence type="ECO:0000259" key="6">
    <source>
        <dbReference type="PROSITE" id="PS51007"/>
    </source>
</evidence>
<dbReference type="GO" id="GO:0009055">
    <property type="term" value="F:electron transfer activity"/>
    <property type="evidence" value="ECO:0007669"/>
    <property type="project" value="InterPro"/>
</dbReference>
<sequence>MTSCHQEKKPNYRFFPNMYDGIGYETYQGADVFPNGMEAMSPVKGTIKRGWMPYTYSNTNEGYELAKKELKNPLEVTEAHLKKGKELYNIYCSVCHGKKGDGQGILVKREKFLGVPSYASRDLTQGSIYHVIYHGLNAMGSYAVQLDEKERWEV</sequence>
<dbReference type="GO" id="GO:0020037">
    <property type="term" value="F:heme binding"/>
    <property type="evidence" value="ECO:0007669"/>
    <property type="project" value="InterPro"/>
</dbReference>
<dbReference type="Gene3D" id="1.10.760.10">
    <property type="entry name" value="Cytochrome c-like domain"/>
    <property type="match status" value="1"/>
</dbReference>
<dbReference type="PROSITE" id="PS51007">
    <property type="entry name" value="CYTC"/>
    <property type="match status" value="1"/>
</dbReference>
<proteinExistence type="inferred from homology"/>
<reference evidence="7 8" key="1">
    <citation type="journal article" date="2021" name="Elife">
        <title>Chloroplast acquisition without the gene transfer in kleptoplastic sea slugs, Plakobranchus ocellatus.</title>
        <authorList>
            <person name="Maeda T."/>
            <person name="Takahashi S."/>
            <person name="Yoshida T."/>
            <person name="Shimamura S."/>
            <person name="Takaki Y."/>
            <person name="Nagai Y."/>
            <person name="Toyoda A."/>
            <person name="Suzuki Y."/>
            <person name="Arimoto A."/>
            <person name="Ishii H."/>
            <person name="Satoh N."/>
            <person name="Nishiyama T."/>
            <person name="Hasebe M."/>
            <person name="Maruyama T."/>
            <person name="Minagawa J."/>
            <person name="Obokata J."/>
            <person name="Shigenobu S."/>
        </authorList>
    </citation>
    <scope>NUCLEOTIDE SEQUENCE [LARGE SCALE GENOMIC DNA]</scope>
</reference>
<keyword evidence="4 5" id="KW-0408">Iron</keyword>
<accession>A0AAV4H1K6</accession>
<dbReference type="GO" id="GO:0046872">
    <property type="term" value="F:metal ion binding"/>
    <property type="evidence" value="ECO:0007669"/>
    <property type="project" value="UniProtKB-KW"/>
</dbReference>
<feature type="domain" description="Cytochrome c" evidence="6">
    <location>
        <begin position="79"/>
        <end position="154"/>
    </location>
</feature>
<dbReference type="InterPro" id="IPR036909">
    <property type="entry name" value="Cyt_c-like_dom_sf"/>
</dbReference>
<evidence type="ECO:0000256" key="3">
    <source>
        <dbReference type="ARBA" id="ARBA00022723"/>
    </source>
</evidence>
<protein>
    <submittedName>
        <fullName evidence="7">Cytochrome C</fullName>
    </submittedName>
</protein>